<proteinExistence type="predicted"/>
<dbReference type="Proteomes" id="UP000242497">
    <property type="component" value="Unassembled WGS sequence"/>
</dbReference>
<gene>
    <name evidence="1" type="ORF">SAMN02744037_00109</name>
</gene>
<organism evidence="1 2">
    <name type="scientific">Tepidibacter formicigenes DSM 15518</name>
    <dbReference type="NCBI Taxonomy" id="1123349"/>
    <lineage>
        <taxon>Bacteria</taxon>
        <taxon>Bacillati</taxon>
        <taxon>Bacillota</taxon>
        <taxon>Clostridia</taxon>
        <taxon>Peptostreptococcales</taxon>
        <taxon>Peptostreptococcaceae</taxon>
        <taxon>Tepidibacter</taxon>
    </lineage>
</organism>
<dbReference type="EMBL" id="FRAE01000004">
    <property type="protein sequence ID" value="SHJ45405.1"/>
    <property type="molecule type" value="Genomic_DNA"/>
</dbReference>
<accession>A0A1M6JFI2</accession>
<name>A0A1M6JFI2_9FIRM</name>
<dbReference type="RefSeq" id="WP_159428924.1">
    <property type="nucleotide sequence ID" value="NZ_FRAE01000004.1"/>
</dbReference>
<evidence type="ECO:0000313" key="2">
    <source>
        <dbReference type="Proteomes" id="UP000242497"/>
    </source>
</evidence>
<reference evidence="2" key="1">
    <citation type="submission" date="2016-11" db="EMBL/GenBank/DDBJ databases">
        <authorList>
            <person name="Varghese N."/>
            <person name="Submissions S."/>
        </authorList>
    </citation>
    <scope>NUCLEOTIDE SEQUENCE [LARGE SCALE GENOMIC DNA]</scope>
    <source>
        <strain evidence="2">DSM 15518</strain>
    </source>
</reference>
<sequence>MIKNKKTRKILDSQGIKNFHQMDLEIGNEVTFPNDLKRHTIGSTKPFEKKGESK</sequence>
<protein>
    <submittedName>
        <fullName evidence="1">Uncharacterized protein</fullName>
    </submittedName>
</protein>
<keyword evidence="2" id="KW-1185">Reference proteome</keyword>
<dbReference type="AlphaFoldDB" id="A0A1M6JFI2"/>
<evidence type="ECO:0000313" key="1">
    <source>
        <dbReference type="EMBL" id="SHJ45405.1"/>
    </source>
</evidence>